<name>A0ABS0HZZ4_9BACT</name>
<proteinExistence type="inferred from homology"/>
<evidence type="ECO:0000259" key="2">
    <source>
        <dbReference type="Pfam" id="PF07715"/>
    </source>
</evidence>
<dbReference type="EMBL" id="JADQDM010000002">
    <property type="protein sequence ID" value="MBF9220269.1"/>
    <property type="molecule type" value="Genomic_DNA"/>
</dbReference>
<dbReference type="SUPFAM" id="SSF56935">
    <property type="entry name" value="Porins"/>
    <property type="match status" value="1"/>
</dbReference>
<evidence type="ECO:0000256" key="1">
    <source>
        <dbReference type="PROSITE-ProRule" id="PRU01360"/>
    </source>
</evidence>
<organism evidence="3 4">
    <name type="scientific">Hymenobacter ruricola</name>
    <dbReference type="NCBI Taxonomy" id="2791023"/>
    <lineage>
        <taxon>Bacteria</taxon>
        <taxon>Pseudomonadati</taxon>
        <taxon>Bacteroidota</taxon>
        <taxon>Cytophagia</taxon>
        <taxon>Cytophagales</taxon>
        <taxon>Hymenobacteraceae</taxon>
        <taxon>Hymenobacter</taxon>
    </lineage>
</organism>
<dbReference type="RefSeq" id="WP_196291739.1">
    <property type="nucleotide sequence ID" value="NZ_JADQDM010000002.1"/>
</dbReference>
<evidence type="ECO:0000313" key="3">
    <source>
        <dbReference type="EMBL" id="MBF9220269.1"/>
    </source>
</evidence>
<dbReference type="Proteomes" id="UP000618931">
    <property type="component" value="Unassembled WGS sequence"/>
</dbReference>
<protein>
    <submittedName>
        <fullName evidence="3">TonB-dependent receptor plug domain-containing protein</fullName>
    </submittedName>
</protein>
<feature type="domain" description="TonB-dependent receptor plug" evidence="2">
    <location>
        <begin position="23"/>
        <end position="123"/>
    </location>
</feature>
<keyword evidence="4" id="KW-1185">Reference proteome</keyword>
<evidence type="ECO:0000313" key="4">
    <source>
        <dbReference type="Proteomes" id="UP000618931"/>
    </source>
</evidence>
<keyword evidence="1" id="KW-0813">Transport</keyword>
<keyword evidence="1" id="KW-0812">Transmembrane</keyword>
<dbReference type="InterPro" id="IPR037066">
    <property type="entry name" value="Plug_dom_sf"/>
</dbReference>
<keyword evidence="1" id="KW-0472">Membrane</keyword>
<gene>
    <name evidence="3" type="ORF">I2H31_04050</name>
</gene>
<comment type="subcellular location">
    <subcellularLocation>
        <location evidence="1">Cell outer membrane</location>
        <topology evidence="1">Multi-pass membrane protein</topology>
    </subcellularLocation>
</comment>
<sequence>MTPKAAFSIPTCFIVATVLSIKVHAQAIPAIQARRIESVPAIKPTVTGEAVSDSHSKQPFTFRDNRIPPPLFVIDGKIANVNDGKIMNIEGLNSINPQDIEHILIVKGDSAIVRYGQLGINGAVVITTKNN</sequence>
<reference evidence="3 4" key="1">
    <citation type="submission" date="2020-11" db="EMBL/GenBank/DDBJ databases">
        <authorList>
            <person name="Kim M.K."/>
        </authorList>
    </citation>
    <scope>NUCLEOTIDE SEQUENCE [LARGE SCALE GENOMIC DNA]</scope>
    <source>
        <strain evidence="3 4">BT662</strain>
    </source>
</reference>
<comment type="caution">
    <text evidence="3">The sequence shown here is derived from an EMBL/GenBank/DDBJ whole genome shotgun (WGS) entry which is preliminary data.</text>
</comment>
<accession>A0ABS0HZZ4</accession>
<comment type="similarity">
    <text evidence="1">Belongs to the TonB-dependent receptor family.</text>
</comment>
<keyword evidence="1" id="KW-0998">Cell outer membrane</keyword>
<dbReference type="InterPro" id="IPR039426">
    <property type="entry name" value="TonB-dep_rcpt-like"/>
</dbReference>
<keyword evidence="3" id="KW-0675">Receptor</keyword>
<keyword evidence="1" id="KW-1134">Transmembrane beta strand</keyword>
<dbReference type="Pfam" id="PF07715">
    <property type="entry name" value="Plug"/>
    <property type="match status" value="1"/>
</dbReference>
<dbReference type="InterPro" id="IPR012910">
    <property type="entry name" value="Plug_dom"/>
</dbReference>
<dbReference type="PROSITE" id="PS52016">
    <property type="entry name" value="TONB_DEPENDENT_REC_3"/>
    <property type="match status" value="1"/>
</dbReference>
<dbReference type="Gene3D" id="2.170.130.10">
    <property type="entry name" value="TonB-dependent receptor, plug domain"/>
    <property type="match status" value="1"/>
</dbReference>